<organism evidence="2 3">
    <name type="scientific">Eilatimonas milleporae</name>
    <dbReference type="NCBI Taxonomy" id="911205"/>
    <lineage>
        <taxon>Bacteria</taxon>
        <taxon>Pseudomonadati</taxon>
        <taxon>Pseudomonadota</taxon>
        <taxon>Alphaproteobacteria</taxon>
        <taxon>Kordiimonadales</taxon>
        <taxon>Kordiimonadaceae</taxon>
        <taxon>Eilatimonas</taxon>
    </lineage>
</organism>
<reference evidence="2 3" key="1">
    <citation type="submission" date="2018-10" db="EMBL/GenBank/DDBJ databases">
        <title>Genomic Encyclopedia of Archaeal and Bacterial Type Strains, Phase II (KMG-II): from individual species to whole genera.</title>
        <authorList>
            <person name="Goeker M."/>
        </authorList>
    </citation>
    <scope>NUCLEOTIDE SEQUENCE [LARGE SCALE GENOMIC DNA]</scope>
    <source>
        <strain evidence="2 3">DSM 25217</strain>
    </source>
</reference>
<name>A0A3M0C4B5_9PROT</name>
<dbReference type="AlphaFoldDB" id="A0A3M0C4B5"/>
<dbReference type="RefSeq" id="WP_170163847.1">
    <property type="nucleotide sequence ID" value="NZ_REFR01000013.1"/>
</dbReference>
<dbReference type="EMBL" id="REFR01000013">
    <property type="protein sequence ID" value="RMB04568.1"/>
    <property type="molecule type" value="Genomic_DNA"/>
</dbReference>
<keyword evidence="3" id="KW-1185">Reference proteome</keyword>
<evidence type="ECO:0000256" key="1">
    <source>
        <dbReference type="SAM" id="MobiDB-lite"/>
    </source>
</evidence>
<dbReference type="Proteomes" id="UP000271227">
    <property type="component" value="Unassembled WGS sequence"/>
</dbReference>
<evidence type="ECO:0000313" key="2">
    <source>
        <dbReference type="EMBL" id="RMB04568.1"/>
    </source>
</evidence>
<proteinExistence type="predicted"/>
<comment type="caution">
    <text evidence="2">The sequence shown here is derived from an EMBL/GenBank/DDBJ whole genome shotgun (WGS) entry which is preliminary data.</text>
</comment>
<gene>
    <name evidence="2" type="ORF">BXY39_2836</name>
</gene>
<feature type="region of interest" description="Disordered" evidence="1">
    <location>
        <begin position="1"/>
        <end position="21"/>
    </location>
</feature>
<protein>
    <submittedName>
        <fullName evidence="2">Uncharacterized protein</fullName>
    </submittedName>
</protein>
<evidence type="ECO:0000313" key="3">
    <source>
        <dbReference type="Proteomes" id="UP000271227"/>
    </source>
</evidence>
<dbReference type="InParanoid" id="A0A3M0C4B5"/>
<accession>A0A3M0C4B5</accession>
<sequence length="51" mass="5724">MTTRSQRAKYHAKQAYRRARRRAGDLARQTADMLHAETLTDFAAASMKAAA</sequence>